<dbReference type="Proteomes" id="UP000056209">
    <property type="component" value="Unassembled WGS sequence"/>
</dbReference>
<organism evidence="1 2">
    <name type="scientific">Deinococcus grandis</name>
    <dbReference type="NCBI Taxonomy" id="57498"/>
    <lineage>
        <taxon>Bacteria</taxon>
        <taxon>Thermotogati</taxon>
        <taxon>Deinococcota</taxon>
        <taxon>Deinococci</taxon>
        <taxon>Deinococcales</taxon>
        <taxon>Deinococcaceae</taxon>
        <taxon>Deinococcus</taxon>
    </lineage>
</organism>
<gene>
    <name evidence="1" type="ORF">DEIGR_200096</name>
</gene>
<comment type="caution">
    <text evidence="1">The sequence shown here is derived from an EMBL/GenBank/DDBJ whole genome shotgun (WGS) entry which is preliminary data.</text>
</comment>
<keyword evidence="2" id="KW-1185">Reference proteome</keyword>
<protein>
    <submittedName>
        <fullName evidence="1">Integrating conjugative element protein</fullName>
    </submittedName>
</protein>
<accession>A0A100HM21</accession>
<evidence type="ECO:0000313" key="1">
    <source>
        <dbReference type="EMBL" id="GAQ23241.1"/>
    </source>
</evidence>
<dbReference type="EMBL" id="BCMS01000002">
    <property type="protein sequence ID" value="GAQ23241.1"/>
    <property type="molecule type" value="Genomic_DNA"/>
</dbReference>
<name>A0A100HM21_9DEIO</name>
<sequence>MTMRRLHALILLTGLCLPTDPGAQARSDVPPDWAALASRFPGFAGAAVDVHAGRLRLTLLWAGPGQPPVRALADALGGALGGEAREAARTGVTQVRPAAFTLERLLDAQRTLNGAGRLDPLLNRVVVSPGSAAVGPDGVTVTAGEVARESRLSVFVRPTSPARGALAADVRVVNTGRWPLRLDWDCFVVRLRVLDARGRDVTVLRDDEACAGGPPVILWPGEVLLAAPFLPVLDGLPAGRYRLRAELDVAGLRAAREATLDWRP</sequence>
<dbReference type="AlphaFoldDB" id="A0A100HM21"/>
<proteinExistence type="predicted"/>
<reference evidence="2" key="1">
    <citation type="submission" date="2015-11" db="EMBL/GenBank/DDBJ databases">
        <title>Draft Genome Sequence of the Radioresistant Bacterium Deinococcus grandis, Isolated from Freshwater Fish in Japan.</title>
        <authorList>
            <person name="Satoh K."/>
            <person name="Onodera T."/>
            <person name="Omoso K."/>
            <person name="Takeda-Yano K."/>
            <person name="Katayama T."/>
            <person name="Oono Y."/>
            <person name="Narumi I."/>
        </authorList>
    </citation>
    <scope>NUCLEOTIDE SEQUENCE [LARGE SCALE GENOMIC DNA]</scope>
    <source>
        <strain evidence="2">ATCC 43672</strain>
    </source>
</reference>
<evidence type="ECO:0000313" key="2">
    <source>
        <dbReference type="Proteomes" id="UP000056209"/>
    </source>
</evidence>